<dbReference type="GO" id="GO:0052689">
    <property type="term" value="F:carboxylic ester hydrolase activity"/>
    <property type="evidence" value="ECO:0007669"/>
    <property type="project" value="UniProtKB-KW"/>
</dbReference>
<dbReference type="EMBL" id="CH940652">
    <property type="protein sequence ID" value="EDW59813.1"/>
    <property type="molecule type" value="Genomic_DNA"/>
</dbReference>
<evidence type="ECO:0000256" key="3">
    <source>
        <dbReference type="ARBA" id="ARBA00022487"/>
    </source>
</evidence>
<dbReference type="AlphaFoldDB" id="B4M5A2"/>
<accession>B4M5A2</accession>
<dbReference type="ESTHER" id="drovi-b4m5a2">
    <property type="family name" value="Carb_B_Arthropoda"/>
</dbReference>
<evidence type="ECO:0000256" key="8">
    <source>
        <dbReference type="RuleBase" id="RU361235"/>
    </source>
</evidence>
<dbReference type="PROSITE" id="PS00122">
    <property type="entry name" value="CARBOXYLESTERASE_B_1"/>
    <property type="match status" value="1"/>
</dbReference>
<evidence type="ECO:0000256" key="6">
    <source>
        <dbReference type="ARBA" id="ARBA00023157"/>
    </source>
</evidence>
<evidence type="ECO:0000256" key="4">
    <source>
        <dbReference type="ARBA" id="ARBA00022525"/>
    </source>
</evidence>
<evidence type="ECO:0000256" key="1">
    <source>
        <dbReference type="ARBA" id="ARBA00004613"/>
    </source>
</evidence>
<evidence type="ECO:0000313" key="10">
    <source>
        <dbReference type="EMBL" id="EDW59813.1"/>
    </source>
</evidence>
<dbReference type="InterPro" id="IPR019819">
    <property type="entry name" value="Carboxylesterase_B_CS"/>
</dbReference>
<evidence type="ECO:0000259" key="9">
    <source>
        <dbReference type="Pfam" id="PF00135"/>
    </source>
</evidence>
<keyword evidence="11" id="KW-1185">Reference proteome</keyword>
<dbReference type="SUPFAM" id="SSF53474">
    <property type="entry name" value="alpha/beta-Hydrolases"/>
    <property type="match status" value="1"/>
</dbReference>
<feature type="domain" description="Carboxylesterase type B" evidence="9">
    <location>
        <begin position="25"/>
        <end position="530"/>
    </location>
</feature>
<keyword evidence="5 8" id="KW-0378">Hydrolase</keyword>
<keyword evidence="6" id="KW-1015">Disulfide bond</keyword>
<gene>
    <name evidence="10" type="primary">Dvir\GJ10072</name>
    <name evidence="10" type="ORF">Dvir_GJ10072</name>
</gene>
<comment type="subcellular location">
    <subcellularLocation>
        <location evidence="1">Secreted</location>
    </subcellularLocation>
</comment>
<reference evidence="10 11" key="1">
    <citation type="journal article" date="2007" name="Nature">
        <title>Evolution of genes and genomes on the Drosophila phylogeny.</title>
        <authorList>
            <consortium name="Drosophila 12 Genomes Consortium"/>
            <person name="Clark A.G."/>
            <person name="Eisen M.B."/>
            <person name="Smith D.R."/>
            <person name="Bergman C.M."/>
            <person name="Oliver B."/>
            <person name="Markow T.A."/>
            <person name="Kaufman T.C."/>
            <person name="Kellis M."/>
            <person name="Gelbart W."/>
            <person name="Iyer V.N."/>
            <person name="Pollard D.A."/>
            <person name="Sackton T.B."/>
            <person name="Larracuente A.M."/>
            <person name="Singh N.D."/>
            <person name="Abad J.P."/>
            <person name="Abt D.N."/>
            <person name="Adryan B."/>
            <person name="Aguade M."/>
            <person name="Akashi H."/>
            <person name="Anderson W.W."/>
            <person name="Aquadro C.F."/>
            <person name="Ardell D.H."/>
            <person name="Arguello R."/>
            <person name="Artieri C.G."/>
            <person name="Barbash D.A."/>
            <person name="Barker D."/>
            <person name="Barsanti P."/>
            <person name="Batterham P."/>
            <person name="Batzoglou S."/>
            <person name="Begun D."/>
            <person name="Bhutkar A."/>
            <person name="Blanco E."/>
            <person name="Bosak S.A."/>
            <person name="Bradley R.K."/>
            <person name="Brand A.D."/>
            <person name="Brent M.R."/>
            <person name="Brooks A.N."/>
            <person name="Brown R.H."/>
            <person name="Butlin R.K."/>
            <person name="Caggese C."/>
            <person name="Calvi B.R."/>
            <person name="Bernardo de Carvalho A."/>
            <person name="Caspi A."/>
            <person name="Castrezana S."/>
            <person name="Celniker S.E."/>
            <person name="Chang J.L."/>
            <person name="Chapple C."/>
            <person name="Chatterji S."/>
            <person name="Chinwalla A."/>
            <person name="Civetta A."/>
            <person name="Clifton S.W."/>
            <person name="Comeron J.M."/>
            <person name="Costello J.C."/>
            <person name="Coyne J.A."/>
            <person name="Daub J."/>
            <person name="David R.G."/>
            <person name="Delcher A.L."/>
            <person name="Delehaunty K."/>
            <person name="Do C.B."/>
            <person name="Ebling H."/>
            <person name="Edwards K."/>
            <person name="Eickbush T."/>
            <person name="Evans J.D."/>
            <person name="Filipski A."/>
            <person name="Findeiss S."/>
            <person name="Freyhult E."/>
            <person name="Fulton L."/>
            <person name="Fulton R."/>
            <person name="Garcia A.C."/>
            <person name="Gardiner A."/>
            <person name="Garfield D.A."/>
            <person name="Garvin B.E."/>
            <person name="Gibson G."/>
            <person name="Gilbert D."/>
            <person name="Gnerre S."/>
            <person name="Godfrey J."/>
            <person name="Good R."/>
            <person name="Gotea V."/>
            <person name="Gravely B."/>
            <person name="Greenberg A.J."/>
            <person name="Griffiths-Jones S."/>
            <person name="Gross S."/>
            <person name="Guigo R."/>
            <person name="Gustafson E.A."/>
            <person name="Haerty W."/>
            <person name="Hahn M.W."/>
            <person name="Halligan D.L."/>
            <person name="Halpern A.L."/>
            <person name="Halter G.M."/>
            <person name="Han M.V."/>
            <person name="Heger A."/>
            <person name="Hillier L."/>
            <person name="Hinrichs A.S."/>
            <person name="Holmes I."/>
            <person name="Hoskins R.A."/>
            <person name="Hubisz M.J."/>
            <person name="Hultmark D."/>
            <person name="Huntley M.A."/>
            <person name="Jaffe D.B."/>
            <person name="Jagadeeshan S."/>
            <person name="Jeck W.R."/>
            <person name="Johnson J."/>
            <person name="Jones C.D."/>
            <person name="Jordan W.C."/>
            <person name="Karpen G.H."/>
            <person name="Kataoka E."/>
            <person name="Keightley P.D."/>
            <person name="Kheradpour P."/>
            <person name="Kirkness E.F."/>
            <person name="Koerich L.B."/>
            <person name="Kristiansen K."/>
            <person name="Kudrna D."/>
            <person name="Kulathinal R.J."/>
            <person name="Kumar S."/>
            <person name="Kwok R."/>
            <person name="Lander E."/>
            <person name="Langley C.H."/>
            <person name="Lapoint R."/>
            <person name="Lazzaro B.P."/>
            <person name="Lee S.J."/>
            <person name="Levesque L."/>
            <person name="Li R."/>
            <person name="Lin C.F."/>
            <person name="Lin M.F."/>
            <person name="Lindblad-Toh K."/>
            <person name="Llopart A."/>
            <person name="Long M."/>
            <person name="Low L."/>
            <person name="Lozovsky E."/>
            <person name="Lu J."/>
            <person name="Luo M."/>
            <person name="Machado C.A."/>
            <person name="Makalowski W."/>
            <person name="Marzo M."/>
            <person name="Matsuda M."/>
            <person name="Matzkin L."/>
            <person name="McAllister B."/>
            <person name="McBride C.S."/>
            <person name="McKernan B."/>
            <person name="McKernan K."/>
            <person name="Mendez-Lago M."/>
            <person name="Minx P."/>
            <person name="Mollenhauer M.U."/>
            <person name="Montooth K."/>
            <person name="Mount S.M."/>
            <person name="Mu X."/>
            <person name="Myers E."/>
            <person name="Negre B."/>
            <person name="Newfeld S."/>
            <person name="Nielsen R."/>
            <person name="Noor M.A."/>
            <person name="O'Grady P."/>
            <person name="Pachter L."/>
            <person name="Papaceit M."/>
            <person name="Parisi M.J."/>
            <person name="Parisi M."/>
            <person name="Parts L."/>
            <person name="Pedersen J.S."/>
            <person name="Pesole G."/>
            <person name="Phillippy A.M."/>
            <person name="Ponting C.P."/>
            <person name="Pop M."/>
            <person name="Porcelli D."/>
            <person name="Powell J.R."/>
            <person name="Prohaska S."/>
            <person name="Pruitt K."/>
            <person name="Puig M."/>
            <person name="Quesneville H."/>
            <person name="Ram K.R."/>
            <person name="Rand D."/>
            <person name="Rasmussen M.D."/>
            <person name="Reed L.K."/>
            <person name="Reenan R."/>
            <person name="Reily A."/>
            <person name="Remington K.A."/>
            <person name="Rieger T.T."/>
            <person name="Ritchie M.G."/>
            <person name="Robin C."/>
            <person name="Rogers Y.H."/>
            <person name="Rohde C."/>
            <person name="Rozas J."/>
            <person name="Rubenfield M.J."/>
            <person name="Ruiz A."/>
            <person name="Russo S."/>
            <person name="Salzberg S.L."/>
            <person name="Sanchez-Gracia A."/>
            <person name="Saranga D.J."/>
            <person name="Sato H."/>
            <person name="Schaeffer S.W."/>
            <person name="Schatz M.C."/>
            <person name="Schlenke T."/>
            <person name="Schwartz R."/>
            <person name="Segarra C."/>
            <person name="Singh R.S."/>
            <person name="Sirot L."/>
            <person name="Sirota M."/>
            <person name="Sisneros N.B."/>
            <person name="Smith C.D."/>
            <person name="Smith T.F."/>
            <person name="Spieth J."/>
            <person name="Stage D.E."/>
            <person name="Stark A."/>
            <person name="Stephan W."/>
            <person name="Strausberg R.L."/>
            <person name="Strempel S."/>
            <person name="Sturgill D."/>
            <person name="Sutton G."/>
            <person name="Sutton G.G."/>
            <person name="Tao W."/>
            <person name="Teichmann S."/>
            <person name="Tobari Y.N."/>
            <person name="Tomimura Y."/>
            <person name="Tsolas J.M."/>
            <person name="Valente V.L."/>
            <person name="Venter E."/>
            <person name="Venter J.C."/>
            <person name="Vicario S."/>
            <person name="Vieira F.G."/>
            <person name="Vilella A.J."/>
            <person name="Villasante A."/>
            <person name="Walenz B."/>
            <person name="Wang J."/>
            <person name="Wasserman M."/>
            <person name="Watts T."/>
            <person name="Wilson D."/>
            <person name="Wilson R.K."/>
            <person name="Wing R.A."/>
            <person name="Wolfner M.F."/>
            <person name="Wong A."/>
            <person name="Wong G.K."/>
            <person name="Wu C.I."/>
            <person name="Wu G."/>
            <person name="Yamamoto D."/>
            <person name="Yang H.P."/>
            <person name="Yang S.P."/>
            <person name="Yorke J.A."/>
            <person name="Yoshida K."/>
            <person name="Zdobnov E."/>
            <person name="Zhang P."/>
            <person name="Zhang Y."/>
            <person name="Zimin A.V."/>
            <person name="Baldwin J."/>
            <person name="Abdouelleil A."/>
            <person name="Abdulkadir J."/>
            <person name="Abebe A."/>
            <person name="Abera B."/>
            <person name="Abreu J."/>
            <person name="Acer S.C."/>
            <person name="Aftuck L."/>
            <person name="Alexander A."/>
            <person name="An P."/>
            <person name="Anderson E."/>
            <person name="Anderson S."/>
            <person name="Arachi H."/>
            <person name="Azer M."/>
            <person name="Bachantsang P."/>
            <person name="Barry A."/>
            <person name="Bayul T."/>
            <person name="Berlin A."/>
            <person name="Bessette D."/>
            <person name="Bloom T."/>
            <person name="Blye J."/>
            <person name="Boguslavskiy L."/>
            <person name="Bonnet C."/>
            <person name="Boukhgalter B."/>
            <person name="Bourzgui I."/>
            <person name="Brown A."/>
            <person name="Cahill P."/>
            <person name="Channer S."/>
            <person name="Cheshatsang Y."/>
            <person name="Chuda L."/>
            <person name="Citroen M."/>
            <person name="Collymore A."/>
            <person name="Cooke P."/>
            <person name="Costello M."/>
            <person name="D'Aco K."/>
            <person name="Daza R."/>
            <person name="De Haan G."/>
            <person name="DeGray S."/>
            <person name="DeMaso C."/>
            <person name="Dhargay N."/>
            <person name="Dooley K."/>
            <person name="Dooley E."/>
            <person name="Doricent M."/>
            <person name="Dorje P."/>
            <person name="Dorjee K."/>
            <person name="Dupes A."/>
            <person name="Elong R."/>
            <person name="Falk J."/>
            <person name="Farina A."/>
            <person name="Faro S."/>
            <person name="Ferguson D."/>
            <person name="Fisher S."/>
            <person name="Foley C.D."/>
            <person name="Franke A."/>
            <person name="Friedrich D."/>
            <person name="Gadbois L."/>
            <person name="Gearin G."/>
            <person name="Gearin C.R."/>
            <person name="Giannoukos G."/>
            <person name="Goode T."/>
            <person name="Graham J."/>
            <person name="Grandbois E."/>
            <person name="Grewal S."/>
            <person name="Gyaltsen K."/>
            <person name="Hafez N."/>
            <person name="Hagos B."/>
            <person name="Hall J."/>
            <person name="Henson C."/>
            <person name="Hollinger A."/>
            <person name="Honan T."/>
            <person name="Huard M.D."/>
            <person name="Hughes L."/>
            <person name="Hurhula B."/>
            <person name="Husby M.E."/>
            <person name="Kamat A."/>
            <person name="Kanga B."/>
            <person name="Kashin S."/>
            <person name="Khazanovich D."/>
            <person name="Kisner P."/>
            <person name="Lance K."/>
            <person name="Lara M."/>
            <person name="Lee W."/>
            <person name="Lennon N."/>
            <person name="Letendre F."/>
            <person name="LeVine R."/>
            <person name="Lipovsky A."/>
            <person name="Liu X."/>
            <person name="Liu J."/>
            <person name="Liu S."/>
            <person name="Lokyitsang T."/>
            <person name="Lokyitsang Y."/>
            <person name="Lubonja R."/>
            <person name="Lui A."/>
            <person name="MacDonald P."/>
            <person name="Magnisalis V."/>
            <person name="Maru K."/>
            <person name="Matthews C."/>
            <person name="McCusker W."/>
            <person name="McDonough S."/>
            <person name="Mehta T."/>
            <person name="Meldrim J."/>
            <person name="Meneus L."/>
            <person name="Mihai O."/>
            <person name="Mihalev A."/>
            <person name="Mihova T."/>
            <person name="Mittelman R."/>
            <person name="Mlenga V."/>
            <person name="Montmayeur A."/>
            <person name="Mulrain L."/>
            <person name="Navidi A."/>
            <person name="Naylor J."/>
            <person name="Negash T."/>
            <person name="Nguyen T."/>
            <person name="Nguyen N."/>
            <person name="Nicol R."/>
            <person name="Norbu C."/>
            <person name="Norbu N."/>
            <person name="Novod N."/>
            <person name="O'Neill B."/>
            <person name="Osman S."/>
            <person name="Markiewicz E."/>
            <person name="Oyono O.L."/>
            <person name="Patti C."/>
            <person name="Phunkhang P."/>
            <person name="Pierre F."/>
            <person name="Priest M."/>
            <person name="Raghuraman S."/>
            <person name="Rege F."/>
            <person name="Reyes R."/>
            <person name="Rise C."/>
            <person name="Rogov P."/>
            <person name="Ross K."/>
            <person name="Ryan E."/>
            <person name="Settipalli S."/>
            <person name="Shea T."/>
            <person name="Sherpa N."/>
            <person name="Shi L."/>
            <person name="Shih D."/>
            <person name="Sparrow T."/>
            <person name="Spaulding J."/>
            <person name="Stalker J."/>
            <person name="Stange-Thomann N."/>
            <person name="Stavropoulos S."/>
            <person name="Stone C."/>
            <person name="Strader C."/>
            <person name="Tesfaye S."/>
            <person name="Thomson T."/>
            <person name="Thoulutsang Y."/>
            <person name="Thoulutsang D."/>
            <person name="Topham K."/>
            <person name="Topping I."/>
            <person name="Tsamla T."/>
            <person name="Vassiliev H."/>
            <person name="Vo A."/>
            <person name="Wangchuk T."/>
            <person name="Wangdi T."/>
            <person name="Weiand M."/>
            <person name="Wilkinson J."/>
            <person name="Wilson A."/>
            <person name="Yadav S."/>
            <person name="Young G."/>
            <person name="Yu Q."/>
            <person name="Zembek L."/>
            <person name="Zhong D."/>
            <person name="Zimmer A."/>
            <person name="Zwirko Z."/>
            <person name="Jaffe D.B."/>
            <person name="Alvarez P."/>
            <person name="Brockman W."/>
            <person name="Butler J."/>
            <person name="Chin C."/>
            <person name="Gnerre S."/>
            <person name="Grabherr M."/>
            <person name="Kleber M."/>
            <person name="Mauceli E."/>
            <person name="MacCallum I."/>
        </authorList>
    </citation>
    <scope>NUCLEOTIDE SEQUENCE [LARGE SCALE GENOMIC DNA]</scope>
    <source>
        <strain evidence="11">Tucson 15010-1051.87</strain>
    </source>
</reference>
<dbReference type="InterPro" id="IPR019826">
    <property type="entry name" value="Carboxylesterase_B_AS"/>
</dbReference>
<feature type="chain" id="PRO_5005123286" description="Carboxylic ester hydrolase" evidence="8">
    <location>
        <begin position="22"/>
        <end position="553"/>
    </location>
</feature>
<dbReference type="PANTHER" id="PTHR43142">
    <property type="entry name" value="CARBOXYLIC ESTER HYDROLASE"/>
    <property type="match status" value="1"/>
</dbReference>
<name>B4M5A2_DROVI</name>
<dbReference type="HOGENOM" id="CLU_006586_13_2_1"/>
<dbReference type="EC" id="3.1.1.-" evidence="8"/>
<dbReference type="OrthoDB" id="6846267at2759"/>
<dbReference type="InterPro" id="IPR002018">
    <property type="entry name" value="CarbesteraseB"/>
</dbReference>
<comment type="similarity">
    <text evidence="2 8">Belongs to the type-B carboxylesterase/lipase family.</text>
</comment>
<dbReference type="PhylomeDB" id="B4M5A2"/>
<dbReference type="Pfam" id="PF00135">
    <property type="entry name" value="COesterase"/>
    <property type="match status" value="1"/>
</dbReference>
<evidence type="ECO:0000256" key="2">
    <source>
        <dbReference type="ARBA" id="ARBA00005964"/>
    </source>
</evidence>
<evidence type="ECO:0000256" key="7">
    <source>
        <dbReference type="ARBA" id="ARBA00023180"/>
    </source>
</evidence>
<feature type="signal peptide" evidence="8">
    <location>
        <begin position="1"/>
        <end position="21"/>
    </location>
</feature>
<dbReference type="eggNOG" id="KOG1516">
    <property type="taxonomic scope" value="Eukaryota"/>
</dbReference>
<keyword evidence="7" id="KW-0325">Glycoprotein</keyword>
<protein>
    <recommendedName>
        <fullName evidence="8">Carboxylic ester hydrolase</fullName>
        <ecNumber evidence="8">3.1.1.-</ecNumber>
    </recommendedName>
</protein>
<dbReference type="Proteomes" id="UP000008792">
    <property type="component" value="Unassembled WGS sequence"/>
</dbReference>
<dbReference type="GO" id="GO:0005576">
    <property type="term" value="C:extracellular region"/>
    <property type="evidence" value="ECO:0007669"/>
    <property type="project" value="UniProtKB-SubCell"/>
</dbReference>
<dbReference type="PANTHER" id="PTHR43142:SF1">
    <property type="entry name" value="CARBOXYLIC ESTER HYDROLASE"/>
    <property type="match status" value="1"/>
</dbReference>
<organism evidence="10 11">
    <name type="scientific">Drosophila virilis</name>
    <name type="common">Fruit fly</name>
    <dbReference type="NCBI Taxonomy" id="7244"/>
    <lineage>
        <taxon>Eukaryota</taxon>
        <taxon>Metazoa</taxon>
        <taxon>Ecdysozoa</taxon>
        <taxon>Arthropoda</taxon>
        <taxon>Hexapoda</taxon>
        <taxon>Insecta</taxon>
        <taxon>Pterygota</taxon>
        <taxon>Neoptera</taxon>
        <taxon>Endopterygota</taxon>
        <taxon>Diptera</taxon>
        <taxon>Brachycera</taxon>
        <taxon>Muscomorpha</taxon>
        <taxon>Ephydroidea</taxon>
        <taxon>Drosophilidae</taxon>
        <taxon>Drosophila</taxon>
    </lineage>
</organism>
<sequence length="553" mass="62549">MNYCCIIVAALLCVWPTTCLADPLLVRLPYGTLRGRDRGIYYTYESVPYAEPPVGPLRFEAPKPFAGKWKEIFDATRPSAECLQWSHFVTTPDQLTGSEDCLTVSIYKPKNSTRRTFPVVASIFGGAWSFGGTLEDGARGFMDSGNVIVVKINHRVGILGFANTGDADWSGNYALKDQRLAIKWIKKHIGYFGGDPNSILLFGFSSGAGSVHLQLMNEDMKGILKGVYSMSGNAVSPWSVQPSGVEQAYELGRVLGCGSPNNTAELKMCLQAVDANELARSFKHFLVYDYIPFAPFGPAVEPEDTVDPFITKLPIDIIKSGKFAQVPWLAGYTPEEGIYNAAIFLAKEPNGKERIYELNTRWYELAPYLFSYRNTMNRRERDSHSRKLRQHYMGNRRFSLENYWDFQRMFTNEIFKNSIELGVDLQRKYGKSPVYVYIYDNPSDHSFGQLLARRSDVFLGTAHGDDYFLMMNNPIREPLRPDEKVISWKLVKMVEGFLETGDFVYDNCTFPDNVGQKQFQLMVIQRTSCKVQKVDRLPDTVSSNLPPSPVVVY</sequence>
<dbReference type="Gene3D" id="3.40.50.1820">
    <property type="entry name" value="alpha/beta hydrolase"/>
    <property type="match status" value="1"/>
</dbReference>
<proteinExistence type="inferred from homology"/>
<keyword evidence="8" id="KW-0732">Signal</keyword>
<evidence type="ECO:0000313" key="11">
    <source>
        <dbReference type="Proteomes" id="UP000008792"/>
    </source>
</evidence>
<dbReference type="KEGG" id="dvi:6632970"/>
<dbReference type="CDD" id="cd00312">
    <property type="entry name" value="Esterase_lipase"/>
    <property type="match status" value="1"/>
</dbReference>
<dbReference type="STRING" id="7244.B4M5A2"/>
<keyword evidence="3" id="KW-0719">Serine esterase</keyword>
<dbReference type="OMA" id="IQRTSCK"/>
<dbReference type="InterPro" id="IPR029058">
    <property type="entry name" value="AB_hydrolase_fold"/>
</dbReference>
<dbReference type="PROSITE" id="PS00941">
    <property type="entry name" value="CARBOXYLESTERASE_B_2"/>
    <property type="match status" value="1"/>
</dbReference>
<keyword evidence="4" id="KW-0964">Secreted</keyword>
<dbReference type="InParanoid" id="B4M5A2"/>
<evidence type="ECO:0000256" key="5">
    <source>
        <dbReference type="ARBA" id="ARBA00022801"/>
    </source>
</evidence>